<feature type="active site" description="Proton acceptor" evidence="1">
    <location>
        <position position="73"/>
    </location>
</feature>
<dbReference type="GO" id="GO:0016740">
    <property type="term" value="F:transferase activity"/>
    <property type="evidence" value="ECO:0007669"/>
    <property type="project" value="InterPro"/>
</dbReference>
<dbReference type="PIRSF" id="PIRSF021497">
    <property type="entry name" value="Sulphotransferase_Stf0"/>
    <property type="match status" value="1"/>
</dbReference>
<dbReference type="EMBL" id="LAJX01000250">
    <property type="protein sequence ID" value="KJV05310.1"/>
    <property type="molecule type" value="Genomic_DNA"/>
</dbReference>
<dbReference type="InterPro" id="IPR015124">
    <property type="entry name" value="Stf0"/>
</dbReference>
<reference evidence="3 4" key="2">
    <citation type="journal article" date="2016" name="Microb. Ecol.">
        <title>Genome Characteristics of a Novel Type I Methanotroph (Sn10-6) Isolated from a Flooded Indian Rice Field.</title>
        <authorList>
            <person name="Rahalkar M.C."/>
            <person name="Pandit P.S."/>
            <person name="Dhakephalkar P.K."/>
            <person name="Pore S."/>
            <person name="Arora P."/>
            <person name="Kapse N."/>
        </authorList>
    </citation>
    <scope>NUCLEOTIDE SEQUENCE [LARGE SCALE GENOMIC DNA]</scope>
    <source>
        <strain evidence="3 4">Sn10-6</strain>
    </source>
</reference>
<feature type="domain" description="Sulphotransferase Stf0" evidence="2">
    <location>
        <begin position="45"/>
        <end position="256"/>
    </location>
</feature>
<reference evidence="4" key="1">
    <citation type="submission" date="2015-03" db="EMBL/GenBank/DDBJ databases">
        <title>Draft genome sequence of a novel methanotroph (Sn10-6) isolated from flooded ricefield rhizosphere in India.</title>
        <authorList>
            <person name="Pandit P.S."/>
            <person name="Pore S.D."/>
            <person name="Arora P."/>
            <person name="Kapse N.G."/>
            <person name="Dhakephalkar P.K."/>
            <person name="Rahalkar M.C."/>
        </authorList>
    </citation>
    <scope>NUCLEOTIDE SEQUENCE [LARGE SCALE GENOMIC DNA]</scope>
    <source>
        <strain evidence="4">Sn10-6</strain>
    </source>
</reference>
<dbReference type="OrthoDB" id="5562925at2"/>
<gene>
    <name evidence="3" type="ORF">VZ94_19090</name>
</gene>
<protein>
    <recommendedName>
        <fullName evidence="2">Sulphotransferase Stf0 domain-containing protein</fullName>
    </recommendedName>
</protein>
<dbReference type="Proteomes" id="UP000033684">
    <property type="component" value="Unassembled WGS sequence"/>
</dbReference>
<organism evidence="3 4">
    <name type="scientific">Methylocucumis oryzae</name>
    <dbReference type="NCBI Taxonomy" id="1632867"/>
    <lineage>
        <taxon>Bacteria</taxon>
        <taxon>Pseudomonadati</taxon>
        <taxon>Pseudomonadota</taxon>
        <taxon>Gammaproteobacteria</taxon>
        <taxon>Methylococcales</taxon>
        <taxon>Methylococcaceae</taxon>
        <taxon>Methylocucumis</taxon>
    </lineage>
</organism>
<name>A0A0F3IES3_9GAMM</name>
<dbReference type="RefSeq" id="WP_045780449.1">
    <property type="nucleotide sequence ID" value="NZ_LAJX01000250.1"/>
</dbReference>
<dbReference type="Pfam" id="PF09037">
    <property type="entry name" value="Sulphotransf"/>
    <property type="match status" value="1"/>
</dbReference>
<dbReference type="Gene3D" id="3.40.50.300">
    <property type="entry name" value="P-loop containing nucleotide triphosphate hydrolases"/>
    <property type="match status" value="1"/>
</dbReference>
<keyword evidence="4" id="KW-1185">Reference proteome</keyword>
<evidence type="ECO:0000313" key="4">
    <source>
        <dbReference type="Proteomes" id="UP000033684"/>
    </source>
</evidence>
<evidence type="ECO:0000313" key="3">
    <source>
        <dbReference type="EMBL" id="KJV05310.1"/>
    </source>
</evidence>
<dbReference type="InterPro" id="IPR027417">
    <property type="entry name" value="P-loop_NTPase"/>
</dbReference>
<accession>A0A0F3IES3</accession>
<dbReference type="InterPro" id="IPR024628">
    <property type="entry name" value="Sulfotransferase_Stf0_dom"/>
</dbReference>
<comment type="caution">
    <text evidence="3">The sequence shown here is derived from an EMBL/GenBank/DDBJ whole genome shotgun (WGS) entry which is preliminary data.</text>
</comment>
<evidence type="ECO:0000259" key="2">
    <source>
        <dbReference type="Pfam" id="PF09037"/>
    </source>
</evidence>
<dbReference type="AlphaFoldDB" id="A0A0F3IES3"/>
<proteinExistence type="predicted"/>
<dbReference type="SUPFAM" id="SSF52540">
    <property type="entry name" value="P-loop containing nucleoside triphosphate hydrolases"/>
    <property type="match status" value="1"/>
</dbReference>
<evidence type="ECO:0000256" key="1">
    <source>
        <dbReference type="PIRSR" id="PIRSR021497-1"/>
    </source>
</evidence>
<sequence>MIDYTLYSSHLDSYEKLVKDIFSVPLQQEISGPKKYKKIKPRLNYLICFTNRSGSTLLSNTLARTGLMGTPGEMFNPEPLTNARQKFGLTSFEDYLNFKIETTSKNRVFGAKVGTHHLAYLAQQGYLTTHINKPKFIYVTRKNKVMQAISLYLAWETGAWTSKAPATDSMPAYNAKKIAQQLNSIISTEAQFEAFFAAHRIKPLRLHYEDLEKDLTHKVIQVCKFVGLEELNDIKIDPVLQKQRTPTNQAWAKQFVAEHRRSSFNRS</sequence>